<name>A0ACD0P7U3_9BASI</name>
<keyword evidence="2" id="KW-1185">Reference proteome</keyword>
<accession>A0ACD0P7U3</accession>
<proteinExistence type="predicted"/>
<reference evidence="1 2" key="1">
    <citation type="journal article" date="2018" name="Mol. Biol. Evol.">
        <title>Broad Genomic Sampling Reveals a Smut Pathogenic Ancestry of the Fungal Clade Ustilaginomycotina.</title>
        <authorList>
            <person name="Kijpornyongpan T."/>
            <person name="Mondo S.J."/>
            <person name="Barry K."/>
            <person name="Sandor L."/>
            <person name="Lee J."/>
            <person name="Lipzen A."/>
            <person name="Pangilinan J."/>
            <person name="LaButti K."/>
            <person name="Hainaut M."/>
            <person name="Henrissat B."/>
            <person name="Grigoriev I.V."/>
            <person name="Spatafora J.W."/>
            <person name="Aime M.C."/>
        </authorList>
    </citation>
    <scope>NUCLEOTIDE SEQUENCE [LARGE SCALE GENOMIC DNA]</scope>
    <source>
        <strain evidence="1 2">SA 807</strain>
    </source>
</reference>
<protein>
    <submittedName>
        <fullName evidence="1">Uncharacterized protein</fullName>
    </submittedName>
</protein>
<sequence>MSLETTIASRLLSPNESLESYHQVSTLWAGYGHIYRLKISQEEDDGREGSSSVRPREKKRRYTKILKVISPPPGTDLGTFPQDEEDEGQRGLDEGHLRKMYSYRVESNFYKNFSKYLEKEQEGGHHVGSGGVHVPKLFSSLSQPRRLEDGSKRARKSKEPDSQWLLLEDLSVDYPEFGERRGTLGEGQVLAALDWLAKFHATFWRHESVFVGGTSGGGGRNDGDTCKTSLEHCPSPLLAFRQGWDGEGLWDQGGYSYLSTRMSELGSIDKGSKWGRLGLHADSDLPYAVDFLLNDSRVGMTLVHGDVKSANMAFSSEGGGHGDGGSVQMAMYDFQYVGKGLGVQDVVKFLNTSVPMRMLCGGEGGDGSWSRPSGSSTRCNEGCWDEAKLLQRYKTRLLAELEERIKVSDRVKAAELREEVEKYRGGDVFERQYELALVSWVRFLAGWGWWGNVDWIQGKVERLLSDEKWVGQVLAEWRRRGGRRES</sequence>
<dbReference type="EMBL" id="KZ819699">
    <property type="protein sequence ID" value="PWN54031.1"/>
    <property type="molecule type" value="Genomic_DNA"/>
</dbReference>
<evidence type="ECO:0000313" key="2">
    <source>
        <dbReference type="Proteomes" id="UP000245626"/>
    </source>
</evidence>
<organism evidence="1 2">
    <name type="scientific">Violaceomyces palustris</name>
    <dbReference type="NCBI Taxonomy" id="1673888"/>
    <lineage>
        <taxon>Eukaryota</taxon>
        <taxon>Fungi</taxon>
        <taxon>Dikarya</taxon>
        <taxon>Basidiomycota</taxon>
        <taxon>Ustilaginomycotina</taxon>
        <taxon>Ustilaginomycetes</taxon>
        <taxon>Violaceomycetales</taxon>
        <taxon>Violaceomycetaceae</taxon>
        <taxon>Violaceomyces</taxon>
    </lineage>
</organism>
<gene>
    <name evidence="1" type="ORF">IE53DRAFT_383417</name>
</gene>
<dbReference type="Proteomes" id="UP000245626">
    <property type="component" value="Unassembled WGS sequence"/>
</dbReference>
<evidence type="ECO:0000313" key="1">
    <source>
        <dbReference type="EMBL" id="PWN54031.1"/>
    </source>
</evidence>